<accession>A0A2K9PKW0</accession>
<feature type="transmembrane region" description="Helical" evidence="7">
    <location>
        <begin position="106"/>
        <end position="132"/>
    </location>
</feature>
<name>A0A2K9PKW0_9FLAO</name>
<keyword evidence="4 7" id="KW-1133">Transmembrane helix</keyword>
<dbReference type="GO" id="GO:0005886">
    <property type="term" value="C:plasma membrane"/>
    <property type="evidence" value="ECO:0007669"/>
    <property type="project" value="UniProtKB-SubCell"/>
</dbReference>
<keyword evidence="3 7" id="KW-0812">Transmembrane</keyword>
<evidence type="ECO:0000256" key="1">
    <source>
        <dbReference type="ARBA" id="ARBA00004651"/>
    </source>
</evidence>
<organism evidence="9 10">
    <name type="scientific">Flavivirga eckloniae</name>
    <dbReference type="NCBI Taxonomy" id="1803846"/>
    <lineage>
        <taxon>Bacteria</taxon>
        <taxon>Pseudomonadati</taxon>
        <taxon>Bacteroidota</taxon>
        <taxon>Flavobacteriia</taxon>
        <taxon>Flavobacteriales</taxon>
        <taxon>Flavobacteriaceae</taxon>
        <taxon>Flavivirga</taxon>
    </lineage>
</organism>
<evidence type="ECO:0000313" key="10">
    <source>
        <dbReference type="Proteomes" id="UP000235826"/>
    </source>
</evidence>
<feature type="transmembrane region" description="Helical" evidence="7">
    <location>
        <begin position="59"/>
        <end position="86"/>
    </location>
</feature>
<dbReference type="GO" id="GO:0015031">
    <property type="term" value="P:protein transport"/>
    <property type="evidence" value="ECO:0007669"/>
    <property type="project" value="UniProtKB-KW"/>
</dbReference>
<comment type="subcellular location">
    <subcellularLocation>
        <location evidence="1">Cell membrane</location>
        <topology evidence="1">Multi-pass membrane protein</topology>
    </subcellularLocation>
    <subcellularLocation>
        <location evidence="6">Membrane</location>
        <topology evidence="6">Multi-pass membrane protein</topology>
    </subcellularLocation>
</comment>
<feature type="transmembrane region" description="Helical" evidence="7">
    <location>
        <begin position="26"/>
        <end position="47"/>
    </location>
</feature>
<dbReference type="Proteomes" id="UP000235826">
    <property type="component" value="Chromosome"/>
</dbReference>
<dbReference type="EMBL" id="CP025791">
    <property type="protein sequence ID" value="AUP77701.1"/>
    <property type="molecule type" value="Genomic_DNA"/>
</dbReference>
<proteinExistence type="inferred from homology"/>
<evidence type="ECO:0000313" key="9">
    <source>
        <dbReference type="EMBL" id="AUP77701.1"/>
    </source>
</evidence>
<dbReference type="KEGG" id="fek:C1H87_02820"/>
<evidence type="ECO:0000259" key="8">
    <source>
        <dbReference type="Pfam" id="PF01618"/>
    </source>
</evidence>
<dbReference type="Pfam" id="PF01618">
    <property type="entry name" value="MotA_ExbB"/>
    <property type="match status" value="1"/>
</dbReference>
<dbReference type="AlphaFoldDB" id="A0A2K9PKW0"/>
<dbReference type="RefSeq" id="WP_102754360.1">
    <property type="nucleotide sequence ID" value="NZ_CP025791.1"/>
</dbReference>
<evidence type="ECO:0000256" key="3">
    <source>
        <dbReference type="ARBA" id="ARBA00022692"/>
    </source>
</evidence>
<keyword evidence="6" id="KW-0653">Protein transport</keyword>
<evidence type="ECO:0000256" key="5">
    <source>
        <dbReference type="ARBA" id="ARBA00023136"/>
    </source>
</evidence>
<feature type="domain" description="MotA/TolQ/ExbB proton channel" evidence="8">
    <location>
        <begin position="54"/>
        <end position="122"/>
    </location>
</feature>
<keyword evidence="6" id="KW-0813">Transport</keyword>
<sequence length="138" mass="14861">MKAIILLQNSSIFSELGKRFNEGGPFFMSLILICLILALVFLVLAFLNVKKDVNKSKKMIALVSDASLLGLVIGFLGSIIGLITAFDTFEYMSGTTEGVSSARLAGGLKVSFLTTVFGSITFILPRIGIILLKTLQKP</sequence>
<gene>
    <name evidence="9" type="ORF">C1H87_02820</name>
</gene>
<comment type="similarity">
    <text evidence="6">Belongs to the exbB/tolQ family.</text>
</comment>
<evidence type="ECO:0000256" key="7">
    <source>
        <dbReference type="SAM" id="Phobius"/>
    </source>
</evidence>
<evidence type="ECO:0000256" key="2">
    <source>
        <dbReference type="ARBA" id="ARBA00022475"/>
    </source>
</evidence>
<protein>
    <recommendedName>
        <fullName evidence="8">MotA/TolQ/ExbB proton channel domain-containing protein</fullName>
    </recommendedName>
</protein>
<evidence type="ECO:0000256" key="4">
    <source>
        <dbReference type="ARBA" id="ARBA00022989"/>
    </source>
</evidence>
<evidence type="ECO:0000256" key="6">
    <source>
        <dbReference type="RuleBase" id="RU004057"/>
    </source>
</evidence>
<keyword evidence="10" id="KW-1185">Reference proteome</keyword>
<keyword evidence="5 7" id="KW-0472">Membrane</keyword>
<reference evidence="9 10" key="1">
    <citation type="submission" date="2018-01" db="EMBL/GenBank/DDBJ databases">
        <title>Complete genome sequence of Flavivirga eckloniae ECD14 isolated from seaweed Ecklonia cava.</title>
        <authorList>
            <person name="Lee J.H."/>
            <person name="Baik K.S."/>
            <person name="Seong C.N."/>
        </authorList>
    </citation>
    <scope>NUCLEOTIDE SEQUENCE [LARGE SCALE GENOMIC DNA]</scope>
    <source>
        <strain evidence="9 10">ECD14</strain>
    </source>
</reference>
<dbReference type="OrthoDB" id="1001678at2"/>
<dbReference type="InterPro" id="IPR002898">
    <property type="entry name" value="MotA_ExbB_proton_chnl"/>
</dbReference>
<keyword evidence="2" id="KW-1003">Cell membrane</keyword>